<accession>A0A147K9E0</accession>
<dbReference type="NCBIfam" id="TIGR00255">
    <property type="entry name" value="YicC/YloC family endoribonuclease"/>
    <property type="match status" value="1"/>
</dbReference>
<keyword evidence="9" id="KW-1185">Reference proteome</keyword>
<dbReference type="InterPro" id="IPR005229">
    <property type="entry name" value="YicC/YloC-like"/>
</dbReference>
<evidence type="ECO:0000259" key="6">
    <source>
        <dbReference type="Pfam" id="PF03755"/>
    </source>
</evidence>
<evidence type="ECO:0000256" key="5">
    <source>
        <dbReference type="ARBA" id="ARBA00035648"/>
    </source>
</evidence>
<protein>
    <recommendedName>
        <fullName evidence="10">Stress-induced protein</fullName>
    </recommendedName>
</protein>
<dbReference type="AlphaFoldDB" id="A0A147K9E0"/>
<dbReference type="GO" id="GO:0016787">
    <property type="term" value="F:hydrolase activity"/>
    <property type="evidence" value="ECO:0007669"/>
    <property type="project" value="UniProtKB-KW"/>
</dbReference>
<evidence type="ECO:0000256" key="4">
    <source>
        <dbReference type="ARBA" id="ARBA00022801"/>
    </source>
</evidence>
<evidence type="ECO:0000256" key="1">
    <source>
        <dbReference type="ARBA" id="ARBA00001968"/>
    </source>
</evidence>
<sequence>MLLSMTGFGRSHKVFGEFSITVEVKSVNHRFHECYVRMPRQLVKLEDKLKRLVQSYIKRGKVDLFVTIEGSPLVKQKVEVNLELAKEYRNAYQKLSSELGLQHTIDLSHFLIKEDIIMISEMEENTEIIEEAILGTTTEALKALLVMRENEGFGLRTEFERYLTDIEQILPSIAAVVPEVLQTYTDRLKRKILEHTNGTLDELRVMTEIGIIADKSDISEEVSRLSSHIEQFRSSLNENGPVGRKLDFLLQEMNREVNTIGSKSTDTRISSNVVELKTILEKMREQAQNVQ</sequence>
<dbReference type="OrthoDB" id="9771229at2"/>
<comment type="cofactor">
    <cofactor evidence="1">
        <name>a divalent metal cation</name>
        <dbReference type="ChEBI" id="CHEBI:60240"/>
    </cofactor>
</comment>
<evidence type="ECO:0000313" key="9">
    <source>
        <dbReference type="Proteomes" id="UP000074108"/>
    </source>
</evidence>
<keyword evidence="4" id="KW-0378">Hydrolase</keyword>
<keyword evidence="3" id="KW-0255">Endonuclease</keyword>
<evidence type="ECO:0008006" key="10">
    <source>
        <dbReference type="Google" id="ProtNLM"/>
    </source>
</evidence>
<evidence type="ECO:0000256" key="3">
    <source>
        <dbReference type="ARBA" id="ARBA00022759"/>
    </source>
</evidence>
<dbReference type="PATRIC" id="fig|1150625.3.peg.1230"/>
<dbReference type="InterPro" id="IPR013527">
    <property type="entry name" value="YicC-like_N"/>
</dbReference>
<reference evidence="8 9" key="1">
    <citation type="journal article" date="2016" name="Front. Microbiol.">
        <title>Microevolution Analysis of Bacillus coahuilensis Unveils Differences in Phosphorus Acquisition Strategies and Their Regulation.</title>
        <authorList>
            <person name="Gomez-Lunar Z."/>
            <person name="Hernandez-Gonzalez I."/>
            <person name="Rodriguez-Torres M.D."/>
            <person name="Souza V."/>
            <person name="Olmedo-Alvarez G."/>
        </authorList>
    </citation>
    <scope>NUCLEOTIDE SEQUENCE [LARGE SCALE GENOMIC DNA]</scope>
    <source>
        <strain evidence="9">p1.1.43</strain>
    </source>
</reference>
<gene>
    <name evidence="8" type="ORF">Q75_05865</name>
</gene>
<dbReference type="STRING" id="1150625.Q75_05865"/>
<evidence type="ECO:0000313" key="8">
    <source>
        <dbReference type="EMBL" id="KUP07055.1"/>
    </source>
</evidence>
<keyword evidence="2" id="KW-0540">Nuclease</keyword>
<feature type="domain" description="Endoribonuclease YicC-like N-terminal" evidence="6">
    <location>
        <begin position="3"/>
        <end position="155"/>
    </location>
</feature>
<evidence type="ECO:0000259" key="7">
    <source>
        <dbReference type="Pfam" id="PF08340"/>
    </source>
</evidence>
<proteinExistence type="inferred from homology"/>
<dbReference type="EMBL" id="LDYG01000024">
    <property type="protein sequence ID" value="KUP07055.1"/>
    <property type="molecule type" value="Genomic_DNA"/>
</dbReference>
<dbReference type="GO" id="GO:0004521">
    <property type="term" value="F:RNA endonuclease activity"/>
    <property type="evidence" value="ECO:0007669"/>
    <property type="project" value="InterPro"/>
</dbReference>
<comment type="caution">
    <text evidence="8">The sequence shown here is derived from an EMBL/GenBank/DDBJ whole genome shotgun (WGS) entry which is preliminary data.</text>
</comment>
<name>A0A147K9E0_9BACI</name>
<dbReference type="InterPro" id="IPR013551">
    <property type="entry name" value="YicC-like_C"/>
</dbReference>
<dbReference type="Pfam" id="PF03755">
    <property type="entry name" value="YicC-like_N"/>
    <property type="match status" value="1"/>
</dbReference>
<evidence type="ECO:0000256" key="2">
    <source>
        <dbReference type="ARBA" id="ARBA00022722"/>
    </source>
</evidence>
<comment type="similarity">
    <text evidence="5">Belongs to the YicC/YloC family.</text>
</comment>
<dbReference type="Pfam" id="PF08340">
    <property type="entry name" value="YicC-like_C"/>
    <property type="match status" value="1"/>
</dbReference>
<dbReference type="Proteomes" id="UP000074108">
    <property type="component" value="Unassembled WGS sequence"/>
</dbReference>
<organism evidence="8 9">
    <name type="scientific">Bacillus coahuilensis p1.1.43</name>
    <dbReference type="NCBI Taxonomy" id="1150625"/>
    <lineage>
        <taxon>Bacteria</taxon>
        <taxon>Bacillati</taxon>
        <taxon>Bacillota</taxon>
        <taxon>Bacilli</taxon>
        <taxon>Bacillales</taxon>
        <taxon>Bacillaceae</taxon>
        <taxon>Bacillus</taxon>
    </lineage>
</organism>
<dbReference type="PANTHER" id="PTHR30636">
    <property type="entry name" value="UPF0701 PROTEIN YICC"/>
    <property type="match status" value="1"/>
</dbReference>
<dbReference type="RefSeq" id="WP_059350728.1">
    <property type="nucleotide sequence ID" value="NZ_LDYG01000024.1"/>
</dbReference>
<dbReference type="PANTHER" id="PTHR30636:SF3">
    <property type="entry name" value="UPF0701 PROTEIN YICC"/>
    <property type="match status" value="1"/>
</dbReference>
<feature type="domain" description="Endoribonuclease YicC-like C-terminal" evidence="7">
    <location>
        <begin position="174"/>
        <end position="290"/>
    </location>
</feature>